<evidence type="ECO:0000313" key="3">
    <source>
        <dbReference type="Proteomes" id="UP000078540"/>
    </source>
</evidence>
<feature type="compositionally biased region" description="Polar residues" evidence="1">
    <location>
        <begin position="51"/>
        <end position="63"/>
    </location>
</feature>
<reference evidence="2 3" key="1">
    <citation type="submission" date="2015-09" db="EMBL/GenBank/DDBJ databases">
        <title>Atta colombica WGS genome.</title>
        <authorList>
            <person name="Nygaard S."/>
            <person name="Hu H."/>
            <person name="Boomsma J."/>
            <person name="Zhang G."/>
        </authorList>
    </citation>
    <scope>NUCLEOTIDE SEQUENCE [LARGE SCALE GENOMIC DNA]</scope>
    <source>
        <strain evidence="2">Treedump-2</strain>
        <tissue evidence="2">Whole body</tissue>
    </source>
</reference>
<dbReference type="PANTHER" id="PTHR45638:SF7">
    <property type="entry name" value="CYCLIC NUCLEOTIDE-GATED ION CHANNEL-LIKE, ISOFORM E"/>
    <property type="match status" value="1"/>
</dbReference>
<dbReference type="InterPro" id="IPR050866">
    <property type="entry name" value="CNG_cation_channel"/>
</dbReference>
<dbReference type="EMBL" id="KQ976692">
    <property type="protein sequence ID" value="KYM77861.1"/>
    <property type="molecule type" value="Genomic_DNA"/>
</dbReference>
<protein>
    <submittedName>
        <fullName evidence="2">Uncharacterized protein</fullName>
    </submittedName>
</protein>
<dbReference type="Proteomes" id="UP000078540">
    <property type="component" value="Unassembled WGS sequence"/>
</dbReference>
<dbReference type="PANTHER" id="PTHR45638">
    <property type="entry name" value="CYCLIC NUCLEOTIDE-GATED CATION CHANNEL SUBUNIT A"/>
    <property type="match status" value="1"/>
</dbReference>
<feature type="region of interest" description="Disordered" evidence="1">
    <location>
        <begin position="40"/>
        <end position="63"/>
    </location>
</feature>
<keyword evidence="3" id="KW-1185">Reference proteome</keyword>
<evidence type="ECO:0000256" key="1">
    <source>
        <dbReference type="SAM" id="MobiDB-lite"/>
    </source>
</evidence>
<dbReference type="SUPFAM" id="SSF81324">
    <property type="entry name" value="Voltage-gated potassium channels"/>
    <property type="match status" value="1"/>
</dbReference>
<organism evidence="2 3">
    <name type="scientific">Atta colombica</name>
    <dbReference type="NCBI Taxonomy" id="520822"/>
    <lineage>
        <taxon>Eukaryota</taxon>
        <taxon>Metazoa</taxon>
        <taxon>Ecdysozoa</taxon>
        <taxon>Arthropoda</taxon>
        <taxon>Hexapoda</taxon>
        <taxon>Insecta</taxon>
        <taxon>Pterygota</taxon>
        <taxon>Neoptera</taxon>
        <taxon>Endopterygota</taxon>
        <taxon>Hymenoptera</taxon>
        <taxon>Apocrita</taxon>
        <taxon>Aculeata</taxon>
        <taxon>Formicoidea</taxon>
        <taxon>Formicidae</taxon>
        <taxon>Myrmicinae</taxon>
        <taxon>Atta</taxon>
    </lineage>
</organism>
<sequence>MRCVISIKEIKDLTHRSGTQKDPVLQKGTTNRRFLAHRRAWPTEGHGPQGPVTQNNPQKTQSTEELFTTERSGFQKGLRTQYCLIVVYTQIKPVTKGLTLQKGNVLQKGLTHKRAYKRTLCQIWAMKDPCTKACSAEGLGPLKSLAHRKALSQKHIANRTTTEGSCTIERPGLWKLAGFYFKIKSFIFDLIVLSPLDLFQIILGSNPMLRFFKIYRVYNYYYMVESRTIYPNFWRVLNLIHILLLLVL</sequence>
<accession>A0A195B076</accession>
<dbReference type="AlphaFoldDB" id="A0A195B076"/>
<dbReference type="GO" id="GO:0005221">
    <property type="term" value="F:intracellularly cyclic nucleotide-activated monoatomic cation channel activity"/>
    <property type="evidence" value="ECO:0007669"/>
    <property type="project" value="InterPro"/>
</dbReference>
<gene>
    <name evidence="2" type="ORF">ALC53_11872</name>
</gene>
<dbReference type="STRING" id="520822.A0A195B076"/>
<evidence type="ECO:0000313" key="2">
    <source>
        <dbReference type="EMBL" id="KYM77861.1"/>
    </source>
</evidence>
<name>A0A195B076_9HYME</name>
<proteinExistence type="predicted"/>
<dbReference type="GO" id="GO:0044877">
    <property type="term" value="F:protein-containing complex binding"/>
    <property type="evidence" value="ECO:0007669"/>
    <property type="project" value="TreeGrafter"/>
</dbReference>